<evidence type="ECO:0000256" key="8">
    <source>
        <dbReference type="ARBA" id="ARBA00023004"/>
    </source>
</evidence>
<feature type="domain" description="TonB-dependent receptor plug" evidence="19">
    <location>
        <begin position="76"/>
        <end position="176"/>
    </location>
</feature>
<feature type="short sequence motif" description="TonB C-terminal box" evidence="15">
    <location>
        <begin position="705"/>
        <end position="722"/>
    </location>
</feature>
<protein>
    <submittedName>
        <fullName evidence="20">TonB-dependent siderophore receptor</fullName>
    </submittedName>
</protein>
<evidence type="ECO:0000256" key="9">
    <source>
        <dbReference type="ARBA" id="ARBA00023065"/>
    </source>
</evidence>
<dbReference type="Gene3D" id="2.170.130.10">
    <property type="entry name" value="TonB-dependent receptor, plug domain"/>
    <property type="match status" value="1"/>
</dbReference>
<dbReference type="CDD" id="cd01347">
    <property type="entry name" value="ligand_gated_channel"/>
    <property type="match status" value="1"/>
</dbReference>
<evidence type="ECO:0000256" key="3">
    <source>
        <dbReference type="ARBA" id="ARBA00022448"/>
    </source>
</evidence>
<organism evidence="20 21">
    <name type="scientific">Luteimonas flava</name>
    <dbReference type="NCBI Taxonomy" id="3115822"/>
    <lineage>
        <taxon>Bacteria</taxon>
        <taxon>Pseudomonadati</taxon>
        <taxon>Pseudomonadota</taxon>
        <taxon>Gammaproteobacteria</taxon>
        <taxon>Lysobacterales</taxon>
        <taxon>Lysobacteraceae</taxon>
        <taxon>Luteimonas</taxon>
    </lineage>
</organism>
<proteinExistence type="inferred from homology"/>
<comment type="similarity">
    <text evidence="2 14 16">Belongs to the TonB-dependent receptor family.</text>
</comment>
<evidence type="ECO:0000259" key="18">
    <source>
        <dbReference type="Pfam" id="PF00593"/>
    </source>
</evidence>
<keyword evidence="11 14" id="KW-0472">Membrane</keyword>
<evidence type="ECO:0000313" key="21">
    <source>
        <dbReference type="Proteomes" id="UP001358324"/>
    </source>
</evidence>
<evidence type="ECO:0000256" key="4">
    <source>
        <dbReference type="ARBA" id="ARBA00022452"/>
    </source>
</evidence>
<dbReference type="PANTHER" id="PTHR32552:SF74">
    <property type="entry name" value="HYDROXAMATE SIDEROPHORE RECEPTOR FHUE"/>
    <property type="match status" value="1"/>
</dbReference>
<dbReference type="InterPro" id="IPR012910">
    <property type="entry name" value="Plug_dom"/>
</dbReference>
<feature type="signal peptide" evidence="17">
    <location>
        <begin position="1"/>
        <end position="35"/>
    </location>
</feature>
<evidence type="ECO:0000256" key="6">
    <source>
        <dbReference type="ARBA" id="ARBA00022692"/>
    </source>
</evidence>
<dbReference type="EMBL" id="JAZHBM010000001">
    <property type="protein sequence ID" value="MEF3081389.1"/>
    <property type="molecule type" value="Genomic_DNA"/>
</dbReference>
<evidence type="ECO:0000256" key="10">
    <source>
        <dbReference type="ARBA" id="ARBA00023077"/>
    </source>
</evidence>
<keyword evidence="12 20" id="KW-0675">Receptor</keyword>
<feature type="chain" id="PRO_5046041429" evidence="17">
    <location>
        <begin position="36"/>
        <end position="722"/>
    </location>
</feature>
<dbReference type="Proteomes" id="UP001358324">
    <property type="component" value="Unassembled WGS sequence"/>
</dbReference>
<comment type="caution">
    <text evidence="20">The sequence shown here is derived from an EMBL/GenBank/DDBJ whole genome shotgun (WGS) entry which is preliminary data.</text>
</comment>
<evidence type="ECO:0000256" key="1">
    <source>
        <dbReference type="ARBA" id="ARBA00004571"/>
    </source>
</evidence>
<evidence type="ECO:0000256" key="17">
    <source>
        <dbReference type="SAM" id="SignalP"/>
    </source>
</evidence>
<comment type="subcellular location">
    <subcellularLocation>
        <location evidence="1 14">Cell outer membrane</location>
        <topology evidence="1 14">Multi-pass membrane protein</topology>
    </subcellularLocation>
</comment>
<name>A0ABU7WBP7_9GAMM</name>
<dbReference type="Gene3D" id="2.40.170.20">
    <property type="entry name" value="TonB-dependent receptor, beta-barrel domain"/>
    <property type="match status" value="1"/>
</dbReference>
<evidence type="ECO:0000256" key="7">
    <source>
        <dbReference type="ARBA" id="ARBA00022729"/>
    </source>
</evidence>
<dbReference type="PROSITE" id="PS01156">
    <property type="entry name" value="TONB_DEPENDENT_REC_2"/>
    <property type="match status" value="1"/>
</dbReference>
<evidence type="ECO:0000313" key="20">
    <source>
        <dbReference type="EMBL" id="MEF3081389.1"/>
    </source>
</evidence>
<dbReference type="SUPFAM" id="SSF56935">
    <property type="entry name" value="Porins"/>
    <property type="match status" value="1"/>
</dbReference>
<evidence type="ECO:0000256" key="15">
    <source>
        <dbReference type="PROSITE-ProRule" id="PRU10144"/>
    </source>
</evidence>
<dbReference type="InterPro" id="IPR037066">
    <property type="entry name" value="Plug_dom_sf"/>
</dbReference>
<keyword evidence="6 14" id="KW-0812">Transmembrane</keyword>
<keyword evidence="4 14" id="KW-1134">Transmembrane beta strand</keyword>
<evidence type="ECO:0000256" key="2">
    <source>
        <dbReference type="ARBA" id="ARBA00009810"/>
    </source>
</evidence>
<dbReference type="RefSeq" id="WP_332077125.1">
    <property type="nucleotide sequence ID" value="NZ_JAZHBM010000001.1"/>
</dbReference>
<dbReference type="InterPro" id="IPR000531">
    <property type="entry name" value="Beta-barrel_TonB"/>
</dbReference>
<evidence type="ECO:0000256" key="16">
    <source>
        <dbReference type="RuleBase" id="RU003357"/>
    </source>
</evidence>
<evidence type="ECO:0000256" key="12">
    <source>
        <dbReference type="ARBA" id="ARBA00023170"/>
    </source>
</evidence>
<keyword evidence="3 14" id="KW-0813">Transport</keyword>
<dbReference type="PANTHER" id="PTHR32552">
    <property type="entry name" value="FERRICHROME IRON RECEPTOR-RELATED"/>
    <property type="match status" value="1"/>
</dbReference>
<dbReference type="NCBIfam" id="TIGR01783">
    <property type="entry name" value="TonB-siderophor"/>
    <property type="match status" value="1"/>
</dbReference>
<evidence type="ECO:0000256" key="5">
    <source>
        <dbReference type="ARBA" id="ARBA00022496"/>
    </source>
</evidence>
<reference evidence="20 21" key="1">
    <citation type="submission" date="2024-01" db="EMBL/GenBank/DDBJ databases">
        <title>Novel species of the genus Luteimonas isolated from rivers.</title>
        <authorList>
            <person name="Lu H."/>
        </authorList>
    </citation>
    <scope>NUCLEOTIDE SEQUENCE [LARGE SCALE GENOMIC DNA]</scope>
    <source>
        <strain evidence="20 21">SMYT11W</strain>
    </source>
</reference>
<keyword evidence="21" id="KW-1185">Reference proteome</keyword>
<evidence type="ECO:0000256" key="14">
    <source>
        <dbReference type="PROSITE-ProRule" id="PRU01360"/>
    </source>
</evidence>
<dbReference type="Pfam" id="PF07715">
    <property type="entry name" value="Plug"/>
    <property type="match status" value="1"/>
</dbReference>
<dbReference type="InterPro" id="IPR039426">
    <property type="entry name" value="TonB-dep_rcpt-like"/>
</dbReference>
<dbReference type="PROSITE" id="PS52016">
    <property type="entry name" value="TONB_DEPENDENT_REC_3"/>
    <property type="match status" value="1"/>
</dbReference>
<keyword evidence="7 17" id="KW-0732">Signal</keyword>
<keyword evidence="13 14" id="KW-0998">Cell outer membrane</keyword>
<evidence type="ECO:0000256" key="13">
    <source>
        <dbReference type="ARBA" id="ARBA00023237"/>
    </source>
</evidence>
<gene>
    <name evidence="20" type="ORF">V3391_04080</name>
</gene>
<dbReference type="InterPro" id="IPR010105">
    <property type="entry name" value="TonB_sidphr_rcpt"/>
</dbReference>
<dbReference type="InterPro" id="IPR010917">
    <property type="entry name" value="TonB_rcpt_CS"/>
</dbReference>
<accession>A0ABU7WBP7</accession>
<dbReference type="InterPro" id="IPR036942">
    <property type="entry name" value="Beta-barrel_TonB_sf"/>
</dbReference>
<sequence length="722" mass="78877">MLRSHAVASRFRSARKTSPLACGIALALCSAVAFAEPESAAASTSGASATDLDAILVVAQRAGRVSNGATNLDLDIKDTPQSISVVSSEQMQRFGADSLNEALRLATGIQVEEWETNRSNYTARGFDIANTQIDGVGLPNGWGIVTGAMDTFGYEKLEVIRGANGLLTGVGNAAGTINYVRKRPTNQAEGSAGISYGSWGTTRGEVDYSTPFTDDGTWAGRIVAAHEEGDSWLRGKDDRRDFVYGVVDGQIGENGTLTLGYSWQDARTNGNMWGALGFMYSDGTQARWDRSASTTQDWTYWDTTSQTAFAEYVHQLGADWQLKLAYNHRDVRNDDRLFYATDLNGTGLEPGTNLGLYGYPWGGEDELKADLLSATLNGHFQMWGRDQEVMLGVGWSQSENINSQFAGALCSGAPCSYIEMPGFPWAGNVVPEPLWGESSVYSTLDERLKRAYGATRLSFTDRLKAVVGFNYAEYHRDGANYGVAFDQTESETSPYAGLTYDFSPNVLGYVSYSDIYQPQSQSDADGRYLDPTKGANYEVGVKADWLDKRLLTTLAVFRAEQSGLATGAGYNDQGQFYYEGVDVESKGVELEATGRLSEHVDLVAGYTALKLTGADGDDTYRWVPRRTANLVLSARVPSYTALSFGIGGRWQSAISNVESNGFTVRQDSYAVFNGFVGWDFQPNATLRLNVNNVGDETYINTLRYSGYYGAPRNYTLSLNYRF</sequence>
<evidence type="ECO:0000259" key="19">
    <source>
        <dbReference type="Pfam" id="PF07715"/>
    </source>
</evidence>
<keyword evidence="8" id="KW-0408">Iron</keyword>
<dbReference type="Pfam" id="PF00593">
    <property type="entry name" value="TonB_dep_Rec_b-barrel"/>
    <property type="match status" value="1"/>
</dbReference>
<feature type="domain" description="TonB-dependent receptor-like beta-barrel" evidence="18">
    <location>
        <begin position="250"/>
        <end position="693"/>
    </location>
</feature>
<keyword evidence="10 16" id="KW-0798">TonB box</keyword>
<evidence type="ECO:0000256" key="11">
    <source>
        <dbReference type="ARBA" id="ARBA00023136"/>
    </source>
</evidence>
<keyword evidence="5" id="KW-0410">Iron transport</keyword>
<keyword evidence="9" id="KW-0406">Ion transport</keyword>